<accession>A0AAT9GSJ2</accession>
<organism evidence="1">
    <name type="scientific">Sulfurisphaera javensis</name>
    <dbReference type="NCBI Taxonomy" id="2049879"/>
    <lineage>
        <taxon>Archaea</taxon>
        <taxon>Thermoproteota</taxon>
        <taxon>Thermoprotei</taxon>
        <taxon>Sulfolobales</taxon>
        <taxon>Sulfolobaceae</taxon>
        <taxon>Sulfurisphaera</taxon>
    </lineage>
</organism>
<proteinExistence type="predicted"/>
<evidence type="ECO:0000313" key="1">
    <source>
        <dbReference type="EMBL" id="BFH73756.1"/>
    </source>
</evidence>
<dbReference type="InterPro" id="IPR032603">
    <property type="entry name" value="DUF4898"/>
</dbReference>
<reference evidence="1" key="1">
    <citation type="submission" date="2024-03" db="EMBL/GenBank/DDBJ databases">
        <title>Complete genome sequence of Sulfurisphaera javensis strain KD-1.</title>
        <authorList>
            <person name="Sakai H."/>
            <person name="Nur N."/>
            <person name="Suwanto A."/>
            <person name="Kurosawa N."/>
        </authorList>
    </citation>
    <scope>NUCLEOTIDE SEQUENCE</scope>
    <source>
        <strain evidence="1">KD-1</strain>
    </source>
</reference>
<protein>
    <submittedName>
        <fullName evidence="1">DUF4898 domain-containing protein</fullName>
    </submittedName>
</protein>
<dbReference type="AlphaFoldDB" id="A0AAT9GSJ2"/>
<dbReference type="KEGG" id="sjv:SJAV_17000"/>
<dbReference type="Pfam" id="PF16239">
    <property type="entry name" value="DUF4898"/>
    <property type="match status" value="1"/>
</dbReference>
<sequence>MINLADYVEENIKDMVKTLGCSECYLYKFNLVSDYSKFFEFIISSKKIVTLVISSGRSDREVIMENSNKIAKSKNVPLHIFLSDRIDENSFIICYRKS</sequence>
<dbReference type="RefSeq" id="WP_369609323.1">
    <property type="nucleotide sequence ID" value="NZ_AP031322.1"/>
</dbReference>
<gene>
    <name evidence="1" type="ORF">SJAV_17000</name>
</gene>
<dbReference type="EMBL" id="AP031322">
    <property type="protein sequence ID" value="BFH73756.1"/>
    <property type="molecule type" value="Genomic_DNA"/>
</dbReference>
<dbReference type="GeneID" id="92354653"/>
<name>A0AAT9GSJ2_9CREN</name>